<feature type="region of interest" description="Disordered" evidence="1">
    <location>
        <begin position="428"/>
        <end position="453"/>
    </location>
</feature>
<evidence type="ECO:0000313" key="2">
    <source>
        <dbReference type="EMBL" id="CAL8137109.1"/>
    </source>
</evidence>
<feature type="compositionally biased region" description="Low complexity" evidence="1">
    <location>
        <begin position="321"/>
        <end position="342"/>
    </location>
</feature>
<dbReference type="Proteomes" id="UP001642540">
    <property type="component" value="Unassembled WGS sequence"/>
</dbReference>
<evidence type="ECO:0000313" key="3">
    <source>
        <dbReference type="Proteomes" id="UP001642540"/>
    </source>
</evidence>
<keyword evidence="3" id="KW-1185">Reference proteome</keyword>
<feature type="compositionally biased region" description="Low complexity" evidence="1">
    <location>
        <begin position="370"/>
        <end position="387"/>
    </location>
</feature>
<feature type="region of interest" description="Disordered" evidence="1">
    <location>
        <begin position="321"/>
        <end position="387"/>
    </location>
</feature>
<reference evidence="2 3" key="1">
    <citation type="submission" date="2024-08" db="EMBL/GenBank/DDBJ databases">
        <authorList>
            <person name="Cucini C."/>
            <person name="Frati F."/>
        </authorList>
    </citation>
    <scope>NUCLEOTIDE SEQUENCE [LARGE SCALE GENOMIC DNA]</scope>
</reference>
<feature type="compositionally biased region" description="Basic and acidic residues" evidence="1">
    <location>
        <begin position="433"/>
        <end position="453"/>
    </location>
</feature>
<organism evidence="2 3">
    <name type="scientific">Orchesella dallaii</name>
    <dbReference type="NCBI Taxonomy" id="48710"/>
    <lineage>
        <taxon>Eukaryota</taxon>
        <taxon>Metazoa</taxon>
        <taxon>Ecdysozoa</taxon>
        <taxon>Arthropoda</taxon>
        <taxon>Hexapoda</taxon>
        <taxon>Collembola</taxon>
        <taxon>Entomobryomorpha</taxon>
        <taxon>Entomobryoidea</taxon>
        <taxon>Orchesellidae</taxon>
        <taxon>Orchesellinae</taxon>
        <taxon>Orchesella</taxon>
    </lineage>
</organism>
<protein>
    <submittedName>
        <fullName evidence="2">Uncharacterized protein</fullName>
    </submittedName>
</protein>
<proteinExistence type="predicted"/>
<gene>
    <name evidence="2" type="ORF">ODALV1_LOCUS26771</name>
</gene>
<sequence>MITNLVYFRPEKRFVDEDTLDEKYSYTIKDEFTTAENVMKVPIYLTIFQHHTANVCKKRKTPVRQEKICFYLIGSKQEPPMAEYSDKVDRIEFHGHVGYEDPVFEIIKSLKGLRKIGFFLDPKKQGNFIQLSRVNTNNSREIQGDTSYCTNVTSLKLLLERDDVGSEGQDGNDSQQGFGNLSMAKKETLRVMIIRLLRRTVDLCPNIRRITVDVPNWKGIRNVLDEILEKIVHLKPTKVSLVGNGFISVRKNSDVFPGDEDRVSFGLESETIRAEDDDQLSCCEDVTVIDELCFDDQLDPDNPNDPAPRLEDMSKLLGSILGIPTSSGGSPSPSPTPSLISLAVPDSDSSLGTLQPDFDSEQPINPIRNSSSVPLTQISSSSSSSSSSEIITYAAAAASTKSISNTVTTIRKIGNGNSLHQQYQHKNINNNEGSRKTLPDGEWSSHDEQQHLQ</sequence>
<name>A0ABP1RW41_9HEXA</name>
<dbReference type="EMBL" id="CAXLJM020000114">
    <property type="protein sequence ID" value="CAL8137109.1"/>
    <property type="molecule type" value="Genomic_DNA"/>
</dbReference>
<evidence type="ECO:0000256" key="1">
    <source>
        <dbReference type="SAM" id="MobiDB-lite"/>
    </source>
</evidence>
<comment type="caution">
    <text evidence="2">The sequence shown here is derived from an EMBL/GenBank/DDBJ whole genome shotgun (WGS) entry which is preliminary data.</text>
</comment>
<accession>A0ABP1RW41</accession>